<organism evidence="1 2">
    <name type="scientific">Coniosporium tulheliwenetii</name>
    <dbReference type="NCBI Taxonomy" id="3383036"/>
    <lineage>
        <taxon>Eukaryota</taxon>
        <taxon>Fungi</taxon>
        <taxon>Dikarya</taxon>
        <taxon>Ascomycota</taxon>
        <taxon>Pezizomycotina</taxon>
        <taxon>Dothideomycetes</taxon>
        <taxon>Dothideomycetes incertae sedis</taxon>
        <taxon>Coniosporium</taxon>
    </lineage>
</organism>
<dbReference type="Proteomes" id="UP001172680">
    <property type="component" value="Unassembled WGS sequence"/>
</dbReference>
<accession>A0ACC2Z1T9</accession>
<gene>
    <name evidence="1" type="ORF">H2199_005335</name>
</gene>
<comment type="caution">
    <text evidence="1">The sequence shown here is derived from an EMBL/GenBank/DDBJ whole genome shotgun (WGS) entry which is preliminary data.</text>
</comment>
<protein>
    <submittedName>
        <fullName evidence="1">Uncharacterized protein</fullName>
    </submittedName>
</protein>
<sequence>MSRPYHFTPDQARSPLDRQPPNPFPAGQPPSFKTNVNRAKTKRWVEAKSYSYDGDDWGDADEYDEYGGYDGPLAQQPTGLRQPGQGAGTVNEAERSYADPTSSASAGHHRTTSYDRGDEYRDFSSGSHMPPPGPSQINNMDGSSNASFSPTMTSPSGISPVVGAPHNQQYYAPGPPLHVQTNAPTYHQPQGGYGDLSSGTRQSSTTSWGQSPLAESTSTLDPQQRRDFTPSAMPQPLHTRSPWSVERWLLCRRVVSTSEEQHNRRPLPQESAGQAIQRSNCRSSVLPTSTSASRRNGKGAPVNGLIKTEYGFFDAPDRRGWGFCDFTEAEN</sequence>
<keyword evidence="2" id="KW-1185">Reference proteome</keyword>
<reference evidence="1" key="1">
    <citation type="submission" date="2022-10" db="EMBL/GenBank/DDBJ databases">
        <title>Culturing micro-colonial fungi from biological soil crusts in the Mojave desert and describing Neophaeococcomyces mojavensis, and introducing the new genera and species Taxawa tesnikishii.</title>
        <authorList>
            <person name="Kurbessoian T."/>
            <person name="Stajich J.E."/>
        </authorList>
    </citation>
    <scope>NUCLEOTIDE SEQUENCE</scope>
    <source>
        <strain evidence="1">JES_115</strain>
    </source>
</reference>
<evidence type="ECO:0000313" key="2">
    <source>
        <dbReference type="Proteomes" id="UP001172680"/>
    </source>
</evidence>
<proteinExistence type="predicted"/>
<evidence type="ECO:0000313" key="1">
    <source>
        <dbReference type="EMBL" id="KAJ9641365.1"/>
    </source>
</evidence>
<dbReference type="EMBL" id="JAPDRP010000015">
    <property type="protein sequence ID" value="KAJ9641365.1"/>
    <property type="molecule type" value="Genomic_DNA"/>
</dbReference>
<name>A0ACC2Z1T9_9PEZI</name>